<accession>A0A098SDQ3</accession>
<dbReference type="RefSeq" id="WP_044217000.1">
    <property type="nucleotide sequence ID" value="NZ_JBKAGJ010000001.1"/>
</dbReference>
<dbReference type="Proteomes" id="UP000029736">
    <property type="component" value="Unassembled WGS sequence"/>
</dbReference>
<protein>
    <recommendedName>
        <fullName evidence="3">Orc1-like AAA ATPase domain-containing protein</fullName>
    </recommendedName>
</protein>
<reference evidence="1 2" key="1">
    <citation type="journal article" date="2014" name="Int. J. Syst. Evol. Microbiol.">
        <title>Phaeodactylibacter xiamenensis gen. nov., sp. nov., a member of the family Saprospiraceae isolated from the marine alga Phaeodactylum tricornutum.</title>
        <authorList>
            <person name="Chen Z.Jr."/>
            <person name="Lei X."/>
            <person name="Lai Q."/>
            <person name="Li Y."/>
            <person name="Zhang B."/>
            <person name="Zhang J."/>
            <person name="Zhang H."/>
            <person name="Yang L."/>
            <person name="Zheng W."/>
            <person name="Tian Y."/>
            <person name="Yu Z."/>
            <person name="Xu H.Jr."/>
            <person name="Zheng T."/>
        </authorList>
    </citation>
    <scope>NUCLEOTIDE SEQUENCE [LARGE SCALE GENOMIC DNA]</scope>
    <source>
        <strain evidence="1 2">KD52</strain>
    </source>
</reference>
<organism evidence="1 2">
    <name type="scientific">Phaeodactylibacter xiamenensis</name>
    <dbReference type="NCBI Taxonomy" id="1524460"/>
    <lineage>
        <taxon>Bacteria</taxon>
        <taxon>Pseudomonadati</taxon>
        <taxon>Bacteroidota</taxon>
        <taxon>Saprospiria</taxon>
        <taxon>Saprospirales</taxon>
        <taxon>Haliscomenobacteraceae</taxon>
        <taxon>Phaeodactylibacter</taxon>
    </lineage>
</organism>
<proteinExistence type="predicted"/>
<evidence type="ECO:0000313" key="2">
    <source>
        <dbReference type="Proteomes" id="UP000029736"/>
    </source>
</evidence>
<dbReference type="STRING" id="1524460.IX84_05055"/>
<dbReference type="OrthoDB" id="9795573at2"/>
<evidence type="ECO:0008006" key="3">
    <source>
        <dbReference type="Google" id="ProtNLM"/>
    </source>
</evidence>
<comment type="caution">
    <text evidence="1">The sequence shown here is derived from an EMBL/GenBank/DDBJ whole genome shotgun (WGS) entry which is preliminary data.</text>
</comment>
<dbReference type="InterPro" id="IPR027417">
    <property type="entry name" value="P-loop_NTPase"/>
</dbReference>
<dbReference type="EMBL" id="JPOS01000012">
    <property type="protein sequence ID" value="KGE89137.1"/>
    <property type="molecule type" value="Genomic_DNA"/>
</dbReference>
<evidence type="ECO:0000313" key="1">
    <source>
        <dbReference type="EMBL" id="KGE89137.1"/>
    </source>
</evidence>
<gene>
    <name evidence="1" type="ORF">IX84_05055</name>
</gene>
<sequence length="427" mass="49764">MYQFPETNKFRAREVLELDFDIREQDRARELYVELDEARGDAYREELLYLLSIDEDELKAGSDRYVKVIFSGHRGCGKSLELYRIHQYLNNPDRYVSLFIDMERELEIAHFQPEDFFVTIIVWLIDLVKEQELEVDLKPLNTLAEDWLNEDHEVRKEWKEEQGEAASVEAKAGLGFWDWLSFNVGIKSFFTGTSKISRTLRQQIRKEPLKLQAQLNSLIEQVRKEVVQKGKGRDLLLVFDGTEKIRYEIYKNLFVQDSFLIRELKVNLICAVPINAFYDIQTGVTSDAYERVVLPMFKITDDNAHLFKDIISKRVDLEAFFAAEALDIIVHYSGGCPRQLLKIASTALRKALGKKVEKQHAEAAIHLLGQEMFERLEKAHVEIIQQQAFEHADEDIKELLFSLAVLKYNGKRKTNPLLNEFIPADER</sequence>
<keyword evidence="2" id="KW-1185">Reference proteome</keyword>
<dbReference type="SUPFAM" id="SSF52540">
    <property type="entry name" value="P-loop containing nucleoside triphosphate hydrolases"/>
    <property type="match status" value="1"/>
</dbReference>
<dbReference type="AlphaFoldDB" id="A0A098SDQ3"/>
<name>A0A098SDQ3_9BACT</name>